<feature type="region of interest" description="Disordered" evidence="10">
    <location>
        <begin position="656"/>
        <end position="682"/>
    </location>
</feature>
<dbReference type="FunFam" id="3.30.160.60:FF:000032">
    <property type="entry name" value="Krueppel-like factor 4"/>
    <property type="match status" value="1"/>
</dbReference>
<dbReference type="InterPro" id="IPR013087">
    <property type="entry name" value="Znf_C2H2_type"/>
</dbReference>
<reference evidence="12 13" key="1">
    <citation type="submission" date="2019-07" db="EMBL/GenBank/DDBJ databases">
        <title>Annotation for the trematode Paragonimus westermani.</title>
        <authorList>
            <person name="Choi Y.-J."/>
        </authorList>
    </citation>
    <scope>NUCLEOTIDE SEQUENCE [LARGE SCALE GENOMIC DNA]</scope>
    <source>
        <strain evidence="12">180907_Pwestermani</strain>
    </source>
</reference>
<evidence type="ECO:0000256" key="8">
    <source>
        <dbReference type="ARBA" id="ARBA00023242"/>
    </source>
</evidence>
<proteinExistence type="predicted"/>
<dbReference type="SUPFAM" id="SSF57667">
    <property type="entry name" value="beta-beta-alpha zinc fingers"/>
    <property type="match status" value="2"/>
</dbReference>
<feature type="compositionally biased region" description="Low complexity" evidence="10">
    <location>
        <begin position="191"/>
        <end position="200"/>
    </location>
</feature>
<sequence>VFPFAHCFPASPENPPVSTNSVNCSSPSRHPDNTKLVSVDVKFTRTVDACPSQAPHTDREVSSPAVGISEHLTTLSPPLKTIAIDHFGDAHHYKPIVNTSPSESPHCLNCVRPAAGFRTVLDEKKVVDSSDFSPAELPLISSSSALPSPGNFKKLLRDRYLSSQNTFDRVLSAPLIPNSESYVENVTQPKSSSEPASNSSKLRRIAHSDCSLQRQCSAPTNTTSPCSSAWALPVKSPSAPNVTGAPSDVTVTTTILGVTPNSTTTAVSSSLSMRDDIPHRNCNLSASVSETIPTPNYFGGLTNDVVSTRLLPGCEVPVADTANLLHSIQHALLRSSLQWYPQLANHSPLHVPVSLSLFDATAGELKPDVFGVPSPALNSPLSWSSADVRPIEEKLMFNFSPPFWTKNGTSVPSDVCTTDVKEAQSAPVSLQSSKRLTPTSVTSVLESSQSPVPLTIGNDSPTSHHCPDRDSRQHSTNRFTPRPAPSSFNHGLKLTSHASVYSPWRRHVGDTITTICSPPPSHNRFWSKGSDQLTSPGLSEHMSAPTVGLGSFLWNSQMNSIIPKSTGDVPNSPNGVHSNLMENVAAPDPPHNSGTLTTYPKTMIHPCFPDSSMVTSTRTLRKSHRLSSRRARISAWSNVKHTVNDELSKTLPIVPTSGQPTDVLRSDSTKARTSVSARATSRQTNTGGVHVCTVCSRQFTRSDMLARHAHVHTGHRPFECSACGQAFSRSDHLSTHQRTHTGQRPYRCPLCSYSACRRDMITRHLRVHQRRFQLTFDDHPVINSPHSLLRCHFHLRPNVY</sequence>
<dbReference type="GO" id="GO:0008270">
    <property type="term" value="F:zinc ion binding"/>
    <property type="evidence" value="ECO:0007669"/>
    <property type="project" value="UniProtKB-KW"/>
</dbReference>
<feature type="domain" description="C2H2-type" evidence="11">
    <location>
        <begin position="746"/>
        <end position="773"/>
    </location>
</feature>
<dbReference type="Gene3D" id="3.30.160.60">
    <property type="entry name" value="Classic Zinc Finger"/>
    <property type="match status" value="3"/>
</dbReference>
<keyword evidence="3" id="KW-0677">Repeat</keyword>
<dbReference type="GO" id="GO:0005634">
    <property type="term" value="C:nucleus"/>
    <property type="evidence" value="ECO:0007669"/>
    <property type="project" value="UniProtKB-SubCell"/>
</dbReference>
<accession>A0A8T0D4Z2</accession>
<dbReference type="Pfam" id="PF00096">
    <property type="entry name" value="zf-C2H2"/>
    <property type="match status" value="1"/>
</dbReference>
<dbReference type="EMBL" id="JTDF01015944">
    <property type="protein sequence ID" value="KAF8562915.1"/>
    <property type="molecule type" value="Genomic_DNA"/>
</dbReference>
<evidence type="ECO:0000313" key="13">
    <source>
        <dbReference type="Proteomes" id="UP000699462"/>
    </source>
</evidence>
<feature type="region of interest" description="Disordered" evidence="10">
    <location>
        <begin position="424"/>
        <end position="491"/>
    </location>
</feature>
<dbReference type="PANTHER" id="PTHR16515:SF66">
    <property type="entry name" value="C2H2-TYPE DOMAIN-CONTAINING PROTEIN"/>
    <property type="match status" value="1"/>
</dbReference>
<keyword evidence="8" id="KW-0539">Nucleus</keyword>
<evidence type="ECO:0000259" key="11">
    <source>
        <dbReference type="PROSITE" id="PS50157"/>
    </source>
</evidence>
<protein>
    <recommendedName>
        <fullName evidence="11">C2H2-type domain-containing protein</fullName>
    </recommendedName>
</protein>
<evidence type="ECO:0000256" key="4">
    <source>
        <dbReference type="ARBA" id="ARBA00022771"/>
    </source>
</evidence>
<name>A0A8T0D4Z2_9TREM</name>
<evidence type="ECO:0000256" key="9">
    <source>
        <dbReference type="PROSITE-ProRule" id="PRU00042"/>
    </source>
</evidence>
<dbReference type="SMART" id="SM00355">
    <property type="entry name" value="ZnF_C2H2"/>
    <property type="match status" value="3"/>
</dbReference>
<dbReference type="PROSITE" id="PS00028">
    <property type="entry name" value="ZINC_FINGER_C2H2_1"/>
    <property type="match status" value="2"/>
</dbReference>
<evidence type="ECO:0000256" key="7">
    <source>
        <dbReference type="ARBA" id="ARBA00023163"/>
    </source>
</evidence>
<feature type="compositionally biased region" description="Polar residues" evidence="10">
    <location>
        <begin position="671"/>
        <end position="682"/>
    </location>
</feature>
<gene>
    <name evidence="12" type="ORF">P879_09684</name>
</gene>
<evidence type="ECO:0000256" key="1">
    <source>
        <dbReference type="ARBA" id="ARBA00004123"/>
    </source>
</evidence>
<evidence type="ECO:0000256" key="2">
    <source>
        <dbReference type="ARBA" id="ARBA00022723"/>
    </source>
</evidence>
<comment type="caution">
    <text evidence="12">The sequence shown here is derived from an EMBL/GenBank/DDBJ whole genome shotgun (WGS) entry which is preliminary data.</text>
</comment>
<dbReference type="AlphaFoldDB" id="A0A8T0D4Z2"/>
<feature type="region of interest" description="Disordered" evidence="10">
    <location>
        <begin position="182"/>
        <end position="204"/>
    </location>
</feature>
<keyword evidence="6" id="KW-0805">Transcription regulation</keyword>
<comment type="subcellular location">
    <subcellularLocation>
        <location evidence="1">Nucleus</location>
    </subcellularLocation>
</comment>
<dbReference type="GO" id="GO:0010468">
    <property type="term" value="P:regulation of gene expression"/>
    <property type="evidence" value="ECO:0007669"/>
    <property type="project" value="TreeGrafter"/>
</dbReference>
<keyword evidence="7" id="KW-0804">Transcription</keyword>
<feature type="domain" description="C2H2-type" evidence="11">
    <location>
        <begin position="718"/>
        <end position="745"/>
    </location>
</feature>
<feature type="domain" description="C2H2-type" evidence="11">
    <location>
        <begin position="690"/>
        <end position="717"/>
    </location>
</feature>
<evidence type="ECO:0000256" key="5">
    <source>
        <dbReference type="ARBA" id="ARBA00022833"/>
    </source>
</evidence>
<dbReference type="PANTHER" id="PTHR16515">
    <property type="entry name" value="PR DOMAIN ZINC FINGER PROTEIN"/>
    <property type="match status" value="1"/>
</dbReference>
<feature type="compositionally biased region" description="Polar residues" evidence="10">
    <location>
        <begin position="426"/>
        <end position="463"/>
    </location>
</feature>
<keyword evidence="2" id="KW-0479">Metal-binding</keyword>
<organism evidence="12 13">
    <name type="scientific">Paragonimus westermani</name>
    <dbReference type="NCBI Taxonomy" id="34504"/>
    <lineage>
        <taxon>Eukaryota</taxon>
        <taxon>Metazoa</taxon>
        <taxon>Spiralia</taxon>
        <taxon>Lophotrochozoa</taxon>
        <taxon>Platyhelminthes</taxon>
        <taxon>Trematoda</taxon>
        <taxon>Digenea</taxon>
        <taxon>Plagiorchiida</taxon>
        <taxon>Troglotremata</taxon>
        <taxon>Troglotrematidae</taxon>
        <taxon>Paragonimus</taxon>
    </lineage>
</organism>
<dbReference type="InterPro" id="IPR036236">
    <property type="entry name" value="Znf_C2H2_sf"/>
</dbReference>
<evidence type="ECO:0000313" key="12">
    <source>
        <dbReference type="EMBL" id="KAF8562915.1"/>
    </source>
</evidence>
<dbReference type="PROSITE" id="PS50157">
    <property type="entry name" value="ZINC_FINGER_C2H2_2"/>
    <property type="match status" value="3"/>
</dbReference>
<dbReference type="FunFam" id="3.30.160.60:FF:000395">
    <property type="entry name" value="zinc finger protein 513"/>
    <property type="match status" value="1"/>
</dbReference>
<dbReference type="InterPro" id="IPR050331">
    <property type="entry name" value="Zinc_finger"/>
</dbReference>
<evidence type="ECO:0000256" key="3">
    <source>
        <dbReference type="ARBA" id="ARBA00022737"/>
    </source>
</evidence>
<keyword evidence="5" id="KW-0862">Zinc</keyword>
<dbReference type="OrthoDB" id="10018191at2759"/>
<keyword evidence="13" id="KW-1185">Reference proteome</keyword>
<feature type="non-terminal residue" evidence="12">
    <location>
        <position position="1"/>
    </location>
</feature>
<keyword evidence="4 9" id="KW-0863">Zinc-finger</keyword>
<evidence type="ECO:0000256" key="10">
    <source>
        <dbReference type="SAM" id="MobiDB-lite"/>
    </source>
</evidence>
<dbReference type="Proteomes" id="UP000699462">
    <property type="component" value="Unassembled WGS sequence"/>
</dbReference>
<evidence type="ECO:0000256" key="6">
    <source>
        <dbReference type="ARBA" id="ARBA00023015"/>
    </source>
</evidence>